<feature type="region of interest" description="Disordered" evidence="1">
    <location>
        <begin position="407"/>
        <end position="438"/>
    </location>
</feature>
<sequence length="566" mass="62144">MSVRSRTNEIGRHQSLLFRSSSDMATTGSVNVTTRVNYSRTFFHWALRWFNTDFTEDTSMKPDAPSLICLLQAIGFKLREFEKFGNAESKESKPKEKELRIILECGSSKFKAILEMDDVNCQCPHPDEAKDGSFWSISGTGPTGSMDSINKVEETGSNLLPTVPKEMNEVLRDVSYRLFKMISNTATDVNQNSQSELNCSALHDVGKQVSPDGTEGMTRSYTQPEFNTAKYGSSKYLANPLSKEVNTGFHSKKVAKQQSSRSLSNSDLNSVTTKLASNKTAENVKPVSSNVKTDPRSVSLSTSVRPTLIRRKTWDLDMETENIECEPRPSPPKIASTPVVFNQLCNSLGHISLQSDEESALLEILLKTRDNLERALKMLVRDAPSSNSSIQGQDVFIKPIAVPKGTSSRISPKYDSHPSSNSSLSSRTSLRSISGLQKPTVRRSIGPTLPVEKAGTADLKNAVRRKSFGMSTNTRKLSKHGSGLTKLSFSAASSASSLNERLIVTAKRRISPDPKSNLSQIQKTNTSNNTTVLKTSSKIDKRTLETSKTTGGKASSSKYGFIGKKL</sequence>
<accession>A0AAJ7C1Y8</accession>
<feature type="compositionally biased region" description="Polar residues" evidence="1">
    <location>
        <begin position="271"/>
        <end position="281"/>
    </location>
</feature>
<feature type="region of interest" description="Disordered" evidence="1">
    <location>
        <begin position="511"/>
        <end position="530"/>
    </location>
</feature>
<dbReference type="GeneID" id="107269963"/>
<feature type="compositionally biased region" description="Polar residues" evidence="1">
    <location>
        <begin position="514"/>
        <end position="530"/>
    </location>
</feature>
<evidence type="ECO:0000313" key="2">
    <source>
        <dbReference type="Proteomes" id="UP000694920"/>
    </source>
</evidence>
<name>A0AAJ7C1Y8_CEPCN</name>
<evidence type="ECO:0000313" key="3">
    <source>
        <dbReference type="RefSeq" id="XP_015599941.1"/>
    </source>
</evidence>
<feature type="compositionally biased region" description="Low complexity" evidence="1">
    <location>
        <begin position="259"/>
        <end position="270"/>
    </location>
</feature>
<organism evidence="2 3">
    <name type="scientific">Cephus cinctus</name>
    <name type="common">Wheat stem sawfly</name>
    <dbReference type="NCBI Taxonomy" id="211228"/>
    <lineage>
        <taxon>Eukaryota</taxon>
        <taxon>Metazoa</taxon>
        <taxon>Ecdysozoa</taxon>
        <taxon>Arthropoda</taxon>
        <taxon>Hexapoda</taxon>
        <taxon>Insecta</taxon>
        <taxon>Pterygota</taxon>
        <taxon>Neoptera</taxon>
        <taxon>Endopterygota</taxon>
        <taxon>Hymenoptera</taxon>
        <taxon>Cephoidea</taxon>
        <taxon>Cephidae</taxon>
        <taxon>Cephus</taxon>
    </lineage>
</organism>
<evidence type="ECO:0000256" key="1">
    <source>
        <dbReference type="SAM" id="MobiDB-lite"/>
    </source>
</evidence>
<keyword evidence="2" id="KW-1185">Reference proteome</keyword>
<feature type="compositionally biased region" description="Low complexity" evidence="1">
    <location>
        <begin position="546"/>
        <end position="560"/>
    </location>
</feature>
<proteinExistence type="predicted"/>
<dbReference type="Proteomes" id="UP000694920">
    <property type="component" value="Unplaced"/>
</dbReference>
<reference evidence="3" key="1">
    <citation type="submission" date="2025-08" db="UniProtKB">
        <authorList>
            <consortium name="RefSeq"/>
        </authorList>
    </citation>
    <scope>IDENTIFICATION</scope>
</reference>
<dbReference type="KEGG" id="ccin:107269963"/>
<dbReference type="AlphaFoldDB" id="A0AAJ7C1Y8"/>
<feature type="compositionally biased region" description="Low complexity" evidence="1">
    <location>
        <begin position="417"/>
        <end position="434"/>
    </location>
</feature>
<dbReference type="RefSeq" id="XP_015599941.1">
    <property type="nucleotide sequence ID" value="XM_015744455.2"/>
</dbReference>
<gene>
    <name evidence="3" type="primary">LOC107269963</name>
</gene>
<feature type="region of interest" description="Disordered" evidence="1">
    <location>
        <begin position="254"/>
        <end position="281"/>
    </location>
</feature>
<feature type="region of interest" description="Disordered" evidence="1">
    <location>
        <begin position="540"/>
        <end position="566"/>
    </location>
</feature>
<protein>
    <submittedName>
        <fullName evidence="3">Uncharacterized protein LOC107269963</fullName>
    </submittedName>
</protein>